<evidence type="ECO:0000256" key="6">
    <source>
        <dbReference type="ARBA" id="ARBA00022838"/>
    </source>
</evidence>
<organism evidence="11 12">
    <name type="scientific">Dendrothele bispora (strain CBS 962.96)</name>
    <dbReference type="NCBI Taxonomy" id="1314807"/>
    <lineage>
        <taxon>Eukaryota</taxon>
        <taxon>Fungi</taxon>
        <taxon>Dikarya</taxon>
        <taxon>Basidiomycota</taxon>
        <taxon>Agaricomycotina</taxon>
        <taxon>Agaricomycetes</taxon>
        <taxon>Agaricomycetidae</taxon>
        <taxon>Agaricales</taxon>
        <taxon>Agaricales incertae sedis</taxon>
        <taxon>Dendrothele</taxon>
    </lineage>
</organism>
<evidence type="ECO:0000256" key="9">
    <source>
        <dbReference type="ARBA" id="ARBA00023328"/>
    </source>
</evidence>
<keyword evidence="3" id="KW-0158">Chromosome</keyword>
<evidence type="ECO:0000256" key="10">
    <source>
        <dbReference type="SAM" id="Coils"/>
    </source>
</evidence>
<dbReference type="Proteomes" id="UP000297245">
    <property type="component" value="Unassembled WGS sequence"/>
</dbReference>
<keyword evidence="6" id="KW-0995">Kinetochore</keyword>
<dbReference type="GO" id="GO:0051301">
    <property type="term" value="P:cell division"/>
    <property type="evidence" value="ECO:0007669"/>
    <property type="project" value="UniProtKB-KW"/>
</dbReference>
<reference evidence="11 12" key="1">
    <citation type="journal article" date="2019" name="Nat. Ecol. Evol.">
        <title>Megaphylogeny resolves global patterns of mushroom evolution.</title>
        <authorList>
            <person name="Varga T."/>
            <person name="Krizsan K."/>
            <person name="Foldi C."/>
            <person name="Dima B."/>
            <person name="Sanchez-Garcia M."/>
            <person name="Sanchez-Ramirez S."/>
            <person name="Szollosi G.J."/>
            <person name="Szarkandi J.G."/>
            <person name="Papp V."/>
            <person name="Albert L."/>
            <person name="Andreopoulos W."/>
            <person name="Angelini C."/>
            <person name="Antonin V."/>
            <person name="Barry K.W."/>
            <person name="Bougher N.L."/>
            <person name="Buchanan P."/>
            <person name="Buyck B."/>
            <person name="Bense V."/>
            <person name="Catcheside P."/>
            <person name="Chovatia M."/>
            <person name="Cooper J."/>
            <person name="Damon W."/>
            <person name="Desjardin D."/>
            <person name="Finy P."/>
            <person name="Geml J."/>
            <person name="Haridas S."/>
            <person name="Hughes K."/>
            <person name="Justo A."/>
            <person name="Karasinski D."/>
            <person name="Kautmanova I."/>
            <person name="Kiss B."/>
            <person name="Kocsube S."/>
            <person name="Kotiranta H."/>
            <person name="LaButti K.M."/>
            <person name="Lechner B.E."/>
            <person name="Liimatainen K."/>
            <person name="Lipzen A."/>
            <person name="Lukacs Z."/>
            <person name="Mihaltcheva S."/>
            <person name="Morgado L.N."/>
            <person name="Niskanen T."/>
            <person name="Noordeloos M.E."/>
            <person name="Ohm R.A."/>
            <person name="Ortiz-Santana B."/>
            <person name="Ovrebo C."/>
            <person name="Racz N."/>
            <person name="Riley R."/>
            <person name="Savchenko A."/>
            <person name="Shiryaev A."/>
            <person name="Soop K."/>
            <person name="Spirin V."/>
            <person name="Szebenyi C."/>
            <person name="Tomsovsky M."/>
            <person name="Tulloss R.E."/>
            <person name="Uehling J."/>
            <person name="Grigoriev I.V."/>
            <person name="Vagvolgyi C."/>
            <person name="Papp T."/>
            <person name="Martin F.M."/>
            <person name="Miettinen O."/>
            <person name="Hibbett D.S."/>
            <person name="Nagy L.G."/>
        </authorList>
    </citation>
    <scope>NUCLEOTIDE SEQUENCE [LARGE SCALE GENOMIC DNA]</scope>
    <source>
        <strain evidence="11 12">CBS 962.96</strain>
    </source>
</reference>
<accession>A0A4S8MF91</accession>
<evidence type="ECO:0000256" key="3">
    <source>
        <dbReference type="ARBA" id="ARBA00022454"/>
    </source>
</evidence>
<keyword evidence="7" id="KW-0539">Nucleus</keyword>
<keyword evidence="4" id="KW-0132">Cell division</keyword>
<dbReference type="EMBL" id="ML179092">
    <property type="protein sequence ID" value="THV01298.1"/>
    <property type="molecule type" value="Genomic_DNA"/>
</dbReference>
<evidence type="ECO:0000256" key="5">
    <source>
        <dbReference type="ARBA" id="ARBA00022776"/>
    </source>
</evidence>
<dbReference type="GO" id="GO:0000444">
    <property type="term" value="C:MIS12/MIND type complex"/>
    <property type="evidence" value="ECO:0007669"/>
    <property type="project" value="InterPro"/>
</dbReference>
<evidence type="ECO:0000313" key="11">
    <source>
        <dbReference type="EMBL" id="THV01298.1"/>
    </source>
</evidence>
<dbReference type="AlphaFoldDB" id="A0A4S8MF91"/>
<sequence length="221" mass="25506">MPSRQPSVRWGRFHSAIQLAIRRSAKKWTHADFAECFPLYCKEDRNGSMAAYNHISEYIETQINRDLETVFEQYSLQDNLDSLHQTITEAKQRQADGTAGKDVWREELEPVGLVCARTVPDLEAEAKRLREAVAEMEEANRHLGIELEESTDATREANARSTALLDKLDEVMELWKTALEESNIQDWTLQTAETARRRHIYLIRFDYTYIGCISLNLTISP</sequence>
<gene>
    <name evidence="11" type="ORF">K435DRAFT_655617</name>
</gene>
<keyword evidence="5" id="KW-0498">Mitosis</keyword>
<dbReference type="Pfam" id="PF03980">
    <property type="entry name" value="Nnf1"/>
    <property type="match status" value="1"/>
</dbReference>
<dbReference type="GO" id="GO:0005634">
    <property type="term" value="C:nucleus"/>
    <property type="evidence" value="ECO:0007669"/>
    <property type="project" value="UniProtKB-SubCell"/>
</dbReference>
<name>A0A4S8MF91_DENBC</name>
<proteinExistence type="predicted"/>
<dbReference type="GO" id="GO:0007059">
    <property type="term" value="P:chromosome segregation"/>
    <property type="evidence" value="ECO:0007669"/>
    <property type="project" value="TreeGrafter"/>
</dbReference>
<dbReference type="InterPro" id="IPR007128">
    <property type="entry name" value="PMF1/Nnf1"/>
</dbReference>
<evidence type="ECO:0000256" key="4">
    <source>
        <dbReference type="ARBA" id="ARBA00022618"/>
    </source>
</evidence>
<evidence type="ECO:0008006" key="13">
    <source>
        <dbReference type="Google" id="ProtNLM"/>
    </source>
</evidence>
<keyword evidence="9" id="KW-0137">Centromere</keyword>
<evidence type="ECO:0000313" key="12">
    <source>
        <dbReference type="Proteomes" id="UP000297245"/>
    </source>
</evidence>
<evidence type="ECO:0000256" key="1">
    <source>
        <dbReference type="ARBA" id="ARBA00004123"/>
    </source>
</evidence>
<dbReference type="OrthoDB" id="18453at2759"/>
<keyword evidence="12" id="KW-1185">Reference proteome</keyword>
<evidence type="ECO:0000256" key="7">
    <source>
        <dbReference type="ARBA" id="ARBA00023242"/>
    </source>
</evidence>
<protein>
    <recommendedName>
        <fullName evidence="13">Nnf1-domain-containing protein</fullName>
    </recommendedName>
</protein>
<keyword evidence="8" id="KW-0131">Cell cycle</keyword>
<dbReference type="PANTHER" id="PTHR15459:SF3">
    <property type="entry name" value="POLYAMINE-MODULATED FACTOR 1"/>
    <property type="match status" value="1"/>
</dbReference>
<feature type="coiled-coil region" evidence="10">
    <location>
        <begin position="119"/>
        <end position="146"/>
    </location>
</feature>
<comment type="subcellular location">
    <subcellularLocation>
        <location evidence="2">Chromosome</location>
        <location evidence="2">Centromere</location>
        <location evidence="2">Kinetochore</location>
    </subcellularLocation>
    <subcellularLocation>
        <location evidence="1">Nucleus</location>
    </subcellularLocation>
</comment>
<keyword evidence="10" id="KW-0175">Coiled coil</keyword>
<dbReference type="PANTHER" id="PTHR15459">
    <property type="entry name" value="POLYAMINE-MODULATED FACTOR 1"/>
    <property type="match status" value="1"/>
</dbReference>
<evidence type="ECO:0000256" key="2">
    <source>
        <dbReference type="ARBA" id="ARBA00004629"/>
    </source>
</evidence>
<evidence type="ECO:0000256" key="8">
    <source>
        <dbReference type="ARBA" id="ARBA00023306"/>
    </source>
</evidence>